<feature type="transmembrane region" description="Helical" evidence="1">
    <location>
        <begin position="12"/>
        <end position="33"/>
    </location>
</feature>
<dbReference type="InterPro" id="IPR011990">
    <property type="entry name" value="TPR-like_helical_dom_sf"/>
</dbReference>
<dbReference type="Proteomes" id="UP000315439">
    <property type="component" value="Unassembled WGS sequence"/>
</dbReference>
<keyword evidence="1" id="KW-0812">Transmembrane</keyword>
<keyword evidence="1" id="KW-1133">Transmembrane helix</keyword>
<evidence type="ECO:0000313" key="3">
    <source>
        <dbReference type="EMBL" id="TQV87940.1"/>
    </source>
</evidence>
<protein>
    <submittedName>
        <fullName evidence="3">CHAT domain-containing protein</fullName>
    </submittedName>
</protein>
<keyword evidence="1" id="KW-0472">Membrane</keyword>
<dbReference type="AlphaFoldDB" id="A0A545UEN2"/>
<dbReference type="OrthoDB" id="5772846at2"/>
<dbReference type="SUPFAM" id="SSF48452">
    <property type="entry name" value="TPR-like"/>
    <property type="match status" value="2"/>
</dbReference>
<sequence>MRQSNLSKNHYGSQISYIIFTLGVLLIASYHWYPASSKVVAFNVITSGCDYLSPQKGCQLITSQSLSFWIPSIKEDRFKILLSSETINSDVTEKEANISESFLNSKVELIPRAQGLFFEIKIPIGKHRLTIEDRESSEEWSINISKQTEPDWLVEHKKITQSHQFKRAIDKLHLVLKEKKNVDKALVMHYLARAYLANNEVDRAAFYLDRANELFSVNETFNKIIDNSTVLIYIYLILKDNPISAKAILDSLPSVDNDAKSVFYRTFYTAHLNSYLGEIRLAESRYFEAQKIAHKFNLEREEIDTEHMHSRILVNSGKFAEAIAIRKEIINKIPDAWSDCRKAKYHNGLGWAQNQLLETQPSTKNNSPLPALTHSLQLLEKSCPKTSTDRINVLINLSKYHYLENELDAAYGRLEQVKKIETQFSYQQKLEILELEALFELAQNNYDASIVIFEQLWRLADQVKYSNFLLKALVGIAKAHEGKGEADSAIVYYERAEQLVFNNTLSIPVTGSQPEFLASKVNFSYRYVDLLSRSGKMREALEKARKFRSHWLSSIFKMNQLAVGNLAQNREWITLVSRIKRLRKSIIAQQTLEWSLPFDQIDNANRLLEEQKLKLATLFDESVRLVNSANLSTEFHFGEPKENELFLFFYPITNGWIGFSYEQTEMKSHLIQLNENQSANHAQMASEWVDVFSQSIDEAKTVIVFPFGEMKSVDFRTIPYKDANLFRYKNVLYGVDLKRLQLGKDRDHISNQSLIVANSLGDLKETELEAKSIENFIARKNWRSKTLTNEETVIEEVKQKLQEVQHFHYAGHVFSTEDYLSQYQIPLTKNVNLNSTDILMLKRVPRWVVLSACNSSTPGRMTSTESLGLAHAFVIAGSEQVIATSKPVADKQAKLLMTQFYQHWKSGNNFAETFRQAQLDLIEHQPEHDWLAFRVITL</sequence>
<dbReference type="Pfam" id="PF12770">
    <property type="entry name" value="CHAT"/>
    <property type="match status" value="1"/>
</dbReference>
<evidence type="ECO:0000313" key="4">
    <source>
        <dbReference type="Proteomes" id="UP000315439"/>
    </source>
</evidence>
<proteinExistence type="predicted"/>
<comment type="caution">
    <text evidence="3">The sequence shown here is derived from an EMBL/GenBank/DDBJ whole genome shotgun (WGS) entry which is preliminary data.</text>
</comment>
<dbReference type="PANTHER" id="PTHR10098">
    <property type="entry name" value="RAPSYN-RELATED"/>
    <property type="match status" value="1"/>
</dbReference>
<gene>
    <name evidence="3" type="ORF">FLL46_11215</name>
</gene>
<dbReference type="RefSeq" id="WP_142893601.1">
    <property type="nucleotide sequence ID" value="NZ_ML660163.1"/>
</dbReference>
<reference evidence="3 4" key="1">
    <citation type="submission" date="2019-07" db="EMBL/GenBank/DDBJ databases">
        <title>Draft genome for Aliikangiella sp. M105.</title>
        <authorList>
            <person name="Wang G."/>
        </authorList>
    </citation>
    <scope>NUCLEOTIDE SEQUENCE [LARGE SCALE GENOMIC DNA]</scope>
    <source>
        <strain evidence="3 4">M105</strain>
    </source>
</reference>
<organism evidence="3 4">
    <name type="scientific">Aliikangiella coralliicola</name>
    <dbReference type="NCBI Taxonomy" id="2592383"/>
    <lineage>
        <taxon>Bacteria</taxon>
        <taxon>Pseudomonadati</taxon>
        <taxon>Pseudomonadota</taxon>
        <taxon>Gammaproteobacteria</taxon>
        <taxon>Oceanospirillales</taxon>
        <taxon>Pleioneaceae</taxon>
        <taxon>Aliikangiella</taxon>
    </lineage>
</organism>
<accession>A0A545UEN2</accession>
<evidence type="ECO:0000259" key="2">
    <source>
        <dbReference type="Pfam" id="PF12770"/>
    </source>
</evidence>
<dbReference type="InterPro" id="IPR024983">
    <property type="entry name" value="CHAT_dom"/>
</dbReference>
<evidence type="ECO:0000256" key="1">
    <source>
        <dbReference type="SAM" id="Phobius"/>
    </source>
</evidence>
<feature type="domain" description="CHAT" evidence="2">
    <location>
        <begin position="697"/>
        <end position="931"/>
    </location>
</feature>
<dbReference type="EMBL" id="VIKS01000006">
    <property type="protein sequence ID" value="TQV87940.1"/>
    <property type="molecule type" value="Genomic_DNA"/>
</dbReference>
<dbReference type="Gene3D" id="1.25.40.10">
    <property type="entry name" value="Tetratricopeptide repeat domain"/>
    <property type="match status" value="1"/>
</dbReference>
<name>A0A545UEN2_9GAMM</name>
<keyword evidence="4" id="KW-1185">Reference proteome</keyword>